<reference evidence="2" key="1">
    <citation type="journal article" date="2023" name="Science">
        <title>Genome structures resolve the early diversification of teleost fishes.</title>
        <authorList>
            <person name="Parey E."/>
            <person name="Louis A."/>
            <person name="Montfort J."/>
            <person name="Bouchez O."/>
            <person name="Roques C."/>
            <person name="Iampietro C."/>
            <person name="Lluch J."/>
            <person name="Castinel A."/>
            <person name="Donnadieu C."/>
            <person name="Desvignes T."/>
            <person name="Floi Bucao C."/>
            <person name="Jouanno E."/>
            <person name="Wen M."/>
            <person name="Mejri S."/>
            <person name="Dirks R."/>
            <person name="Jansen H."/>
            <person name="Henkel C."/>
            <person name="Chen W.J."/>
            <person name="Zahm M."/>
            <person name="Cabau C."/>
            <person name="Klopp C."/>
            <person name="Thompson A.W."/>
            <person name="Robinson-Rechavi M."/>
            <person name="Braasch I."/>
            <person name="Lecointre G."/>
            <person name="Bobe J."/>
            <person name="Postlethwait J.H."/>
            <person name="Berthelot C."/>
            <person name="Roest Crollius H."/>
            <person name="Guiguen Y."/>
        </authorList>
    </citation>
    <scope>NUCLEOTIDE SEQUENCE</scope>
    <source>
        <strain evidence="2">NC1722</strain>
    </source>
</reference>
<evidence type="ECO:0000313" key="3">
    <source>
        <dbReference type="Proteomes" id="UP001221898"/>
    </source>
</evidence>
<dbReference type="Proteomes" id="UP001221898">
    <property type="component" value="Unassembled WGS sequence"/>
</dbReference>
<protein>
    <submittedName>
        <fullName evidence="2">Uncharacterized protein</fullName>
    </submittedName>
</protein>
<dbReference type="AlphaFoldDB" id="A0AAD7WE00"/>
<gene>
    <name evidence="2" type="ORF">AAFF_G00058600</name>
</gene>
<sequence>MPPVARTAHAPQYSYDARARRSERQRPGRGGPPRSVTKGLETSHTCQAAVVWGEGMKRLCGTDLGRVSSSALPTEKPRRVWRFLQFSSFAEDVTSRLCNVVTYCPQAVGFVLGGGGGEEHLCRSTSLILRSWAPAPALSAEPLSPCLFSRESPGSVSSPVPPDSSPDRPLSPVVAPSQSALMPDGSRAVNDRAETARAPFSGHALVSSALAARNIADPRRADGSSAVVVNQRPGVCSNETGAAAFVLPFSPILSQP</sequence>
<organism evidence="2 3">
    <name type="scientific">Aldrovandia affinis</name>
    <dbReference type="NCBI Taxonomy" id="143900"/>
    <lineage>
        <taxon>Eukaryota</taxon>
        <taxon>Metazoa</taxon>
        <taxon>Chordata</taxon>
        <taxon>Craniata</taxon>
        <taxon>Vertebrata</taxon>
        <taxon>Euteleostomi</taxon>
        <taxon>Actinopterygii</taxon>
        <taxon>Neopterygii</taxon>
        <taxon>Teleostei</taxon>
        <taxon>Notacanthiformes</taxon>
        <taxon>Halosauridae</taxon>
        <taxon>Aldrovandia</taxon>
    </lineage>
</organism>
<keyword evidence="3" id="KW-1185">Reference proteome</keyword>
<feature type="region of interest" description="Disordered" evidence="1">
    <location>
        <begin position="151"/>
        <end position="185"/>
    </location>
</feature>
<name>A0AAD7WE00_9TELE</name>
<feature type="compositionally biased region" description="Basic and acidic residues" evidence="1">
    <location>
        <begin position="17"/>
        <end position="26"/>
    </location>
</feature>
<comment type="caution">
    <text evidence="2">The sequence shown here is derived from an EMBL/GenBank/DDBJ whole genome shotgun (WGS) entry which is preliminary data.</text>
</comment>
<proteinExistence type="predicted"/>
<evidence type="ECO:0000313" key="2">
    <source>
        <dbReference type="EMBL" id="KAJ8393641.1"/>
    </source>
</evidence>
<accession>A0AAD7WE00</accession>
<feature type="region of interest" description="Disordered" evidence="1">
    <location>
        <begin position="1"/>
        <end position="41"/>
    </location>
</feature>
<dbReference type="EMBL" id="JAINUG010000135">
    <property type="protein sequence ID" value="KAJ8393641.1"/>
    <property type="molecule type" value="Genomic_DNA"/>
</dbReference>
<evidence type="ECO:0000256" key="1">
    <source>
        <dbReference type="SAM" id="MobiDB-lite"/>
    </source>
</evidence>